<proteinExistence type="predicted"/>
<protein>
    <submittedName>
        <fullName evidence="2">Uncharacterized protein</fullName>
    </submittedName>
</protein>
<gene>
    <name evidence="2" type="ORF">F4561_005267</name>
</gene>
<reference evidence="2 3" key="1">
    <citation type="submission" date="2020-08" db="EMBL/GenBank/DDBJ databases">
        <title>Sequencing the genomes of 1000 actinobacteria strains.</title>
        <authorList>
            <person name="Klenk H.-P."/>
        </authorList>
    </citation>
    <scope>NUCLEOTIDE SEQUENCE [LARGE SCALE GENOMIC DNA]</scope>
    <source>
        <strain evidence="2 3">DSM 102030</strain>
    </source>
</reference>
<evidence type="ECO:0000313" key="2">
    <source>
        <dbReference type="EMBL" id="MBB4934447.1"/>
    </source>
</evidence>
<sequence length="132" mass="14543">MRAVGVDYARHLPGLFAVSYFDPVYTDLIGEDRFAALRAAGVRRLDYGRLVEVSPGPADRNSRTLHDLGPEHFFRKADLGAPDWGCEPLRALRSHRDSPTQAAAARPVPDALRCGDRRAGAAPQAGRPNRRR</sequence>
<organism evidence="2 3">
    <name type="scientific">Lipingzhangella halophila</name>
    <dbReference type="NCBI Taxonomy" id="1783352"/>
    <lineage>
        <taxon>Bacteria</taxon>
        <taxon>Bacillati</taxon>
        <taxon>Actinomycetota</taxon>
        <taxon>Actinomycetes</taxon>
        <taxon>Streptosporangiales</taxon>
        <taxon>Nocardiopsidaceae</taxon>
        <taxon>Lipingzhangella</taxon>
    </lineage>
</organism>
<feature type="compositionally biased region" description="Low complexity" evidence="1">
    <location>
        <begin position="120"/>
        <end position="132"/>
    </location>
</feature>
<dbReference type="EMBL" id="JACHJT010000001">
    <property type="protein sequence ID" value="MBB4934447.1"/>
    <property type="molecule type" value="Genomic_DNA"/>
</dbReference>
<dbReference type="Proteomes" id="UP000523007">
    <property type="component" value="Unassembled WGS sequence"/>
</dbReference>
<dbReference type="RefSeq" id="WP_184582518.1">
    <property type="nucleotide sequence ID" value="NZ_JACHJT010000001.1"/>
</dbReference>
<comment type="caution">
    <text evidence="2">The sequence shown here is derived from an EMBL/GenBank/DDBJ whole genome shotgun (WGS) entry which is preliminary data.</text>
</comment>
<keyword evidence="3" id="KW-1185">Reference proteome</keyword>
<accession>A0A7W7RME6</accession>
<name>A0A7W7RME6_9ACTN</name>
<evidence type="ECO:0000313" key="3">
    <source>
        <dbReference type="Proteomes" id="UP000523007"/>
    </source>
</evidence>
<dbReference type="AlphaFoldDB" id="A0A7W7RME6"/>
<feature type="region of interest" description="Disordered" evidence="1">
    <location>
        <begin position="95"/>
        <end position="132"/>
    </location>
</feature>
<evidence type="ECO:0000256" key="1">
    <source>
        <dbReference type="SAM" id="MobiDB-lite"/>
    </source>
</evidence>